<name>F9UCA4_9GAMM</name>
<dbReference type="NCBIfam" id="TIGR02532">
    <property type="entry name" value="IV_pilin_GFxxxE"/>
    <property type="match status" value="1"/>
</dbReference>
<dbReference type="eggNOG" id="COG4967">
    <property type="taxonomic scope" value="Bacteria"/>
</dbReference>
<evidence type="ECO:0000313" key="2">
    <source>
        <dbReference type="EMBL" id="EGV18017.1"/>
    </source>
</evidence>
<feature type="transmembrane region" description="Helical" evidence="1">
    <location>
        <begin position="20"/>
        <end position="41"/>
    </location>
</feature>
<dbReference type="InterPro" id="IPR012902">
    <property type="entry name" value="N_methyl_site"/>
</dbReference>
<dbReference type="OrthoDB" id="7864109at2"/>
<proteinExistence type="predicted"/>
<keyword evidence="1" id="KW-0472">Membrane</keyword>
<dbReference type="AlphaFoldDB" id="F9UCA4"/>
<organism evidence="2 3">
    <name type="scientific">Thiocapsa marina 5811</name>
    <dbReference type="NCBI Taxonomy" id="768671"/>
    <lineage>
        <taxon>Bacteria</taxon>
        <taxon>Pseudomonadati</taxon>
        <taxon>Pseudomonadota</taxon>
        <taxon>Gammaproteobacteria</taxon>
        <taxon>Chromatiales</taxon>
        <taxon>Chromatiaceae</taxon>
        <taxon>Thiocapsa</taxon>
    </lineage>
</organism>
<evidence type="ECO:0000313" key="3">
    <source>
        <dbReference type="Proteomes" id="UP000005459"/>
    </source>
</evidence>
<accession>F9UCA4</accession>
<sequence>MERALKILRHRRRPQTGFSLLEVLVAFAILSVSLGVLMQIFSQASRTTLVSSQYSRAASLAESKLNAVGTAIPLEEGSVSGDPEGGIAWEVTILPVTLGEEFGAEPPATPYRVNATSLWQDGSQVRSLTLSTLRLGERF</sequence>
<reference evidence="2 3" key="1">
    <citation type="submission" date="2011-06" db="EMBL/GenBank/DDBJ databases">
        <title>The draft genome of Thiocapsa marina 5811.</title>
        <authorList>
            <consortium name="US DOE Joint Genome Institute (JGI-PGF)"/>
            <person name="Lucas S."/>
            <person name="Han J."/>
            <person name="Cheng J.-F."/>
            <person name="Goodwin L."/>
            <person name="Pitluck S."/>
            <person name="Peters L."/>
            <person name="Land M.L."/>
            <person name="Hauser L."/>
            <person name="Vogl K."/>
            <person name="Liu Z."/>
            <person name="Imhoff J."/>
            <person name="Thiel V."/>
            <person name="Frigaard N.-U."/>
            <person name="Bryant D."/>
            <person name="Woyke T.J."/>
        </authorList>
    </citation>
    <scope>NUCLEOTIDE SEQUENCE [LARGE SCALE GENOMIC DNA]</scope>
    <source>
        <strain evidence="2 3">5811</strain>
    </source>
</reference>
<keyword evidence="1" id="KW-0812">Transmembrane</keyword>
<evidence type="ECO:0000256" key="1">
    <source>
        <dbReference type="SAM" id="Phobius"/>
    </source>
</evidence>
<dbReference type="STRING" id="768671.ThimaDRAFT_2556"/>
<dbReference type="EMBL" id="AFWV01000008">
    <property type="protein sequence ID" value="EGV18017.1"/>
    <property type="molecule type" value="Genomic_DNA"/>
</dbReference>
<dbReference type="Pfam" id="PF07963">
    <property type="entry name" value="N_methyl"/>
    <property type="match status" value="1"/>
</dbReference>
<keyword evidence="3" id="KW-1185">Reference proteome</keyword>
<keyword evidence="1" id="KW-1133">Transmembrane helix</keyword>
<protein>
    <submittedName>
        <fullName evidence="2">General secretion pathway protein H</fullName>
    </submittedName>
</protein>
<dbReference type="Proteomes" id="UP000005459">
    <property type="component" value="Unassembled WGS sequence"/>
</dbReference>
<dbReference type="PROSITE" id="PS00409">
    <property type="entry name" value="PROKAR_NTER_METHYL"/>
    <property type="match status" value="1"/>
</dbReference>
<gene>
    <name evidence="2" type="ORF">ThimaDRAFT_2556</name>
</gene>